<gene>
    <name evidence="1" type="ORF">AB5J52_30360</name>
</gene>
<dbReference type="EMBL" id="CP163441">
    <property type="protein sequence ID" value="XDQ46221.1"/>
    <property type="molecule type" value="Genomic_DNA"/>
</dbReference>
<accession>A0AB39QVF1</accession>
<sequence>MTASGTAGSGPLPERRHVTVRSRAAFDRPFGFLAPHRHSRLVPAAARVTEPAPFPDHTWEHEE</sequence>
<dbReference type="RefSeq" id="WP_369225148.1">
    <property type="nucleotide sequence ID" value="NZ_CP163441.1"/>
</dbReference>
<reference evidence="1" key="1">
    <citation type="submission" date="2024-07" db="EMBL/GenBank/DDBJ databases">
        <authorList>
            <person name="Yu S.T."/>
        </authorList>
    </citation>
    <scope>NUCLEOTIDE SEQUENCE</scope>
    <source>
        <strain evidence="1">R39</strain>
    </source>
</reference>
<evidence type="ECO:0000313" key="1">
    <source>
        <dbReference type="EMBL" id="XDQ46221.1"/>
    </source>
</evidence>
<protein>
    <recommendedName>
        <fullName evidence="2">AraC family transcriptional regulator</fullName>
    </recommendedName>
</protein>
<dbReference type="AlphaFoldDB" id="A0AB39QVF1"/>
<organism evidence="1">
    <name type="scientific">Streptomyces sp. R39</name>
    <dbReference type="NCBI Taxonomy" id="3238631"/>
    <lineage>
        <taxon>Bacteria</taxon>
        <taxon>Bacillati</taxon>
        <taxon>Actinomycetota</taxon>
        <taxon>Actinomycetes</taxon>
        <taxon>Kitasatosporales</taxon>
        <taxon>Streptomycetaceae</taxon>
        <taxon>Streptomyces</taxon>
    </lineage>
</organism>
<evidence type="ECO:0008006" key="2">
    <source>
        <dbReference type="Google" id="ProtNLM"/>
    </source>
</evidence>
<name>A0AB39QVF1_9ACTN</name>
<proteinExistence type="predicted"/>